<keyword evidence="2" id="KW-0479">Metal-binding</keyword>
<dbReference type="Proteomes" id="UP000799772">
    <property type="component" value="Unassembled WGS sequence"/>
</dbReference>
<reference evidence="8" key="1">
    <citation type="journal article" date="2020" name="Stud. Mycol.">
        <title>101 Dothideomycetes genomes: a test case for predicting lifestyles and emergence of pathogens.</title>
        <authorList>
            <person name="Haridas S."/>
            <person name="Albert R."/>
            <person name="Binder M."/>
            <person name="Bloem J."/>
            <person name="Labutti K."/>
            <person name="Salamov A."/>
            <person name="Andreopoulos B."/>
            <person name="Baker S."/>
            <person name="Barry K."/>
            <person name="Bills G."/>
            <person name="Bluhm B."/>
            <person name="Cannon C."/>
            <person name="Castanera R."/>
            <person name="Culley D."/>
            <person name="Daum C."/>
            <person name="Ezra D."/>
            <person name="Gonzalez J."/>
            <person name="Henrissat B."/>
            <person name="Kuo A."/>
            <person name="Liang C."/>
            <person name="Lipzen A."/>
            <person name="Lutzoni F."/>
            <person name="Magnuson J."/>
            <person name="Mondo S."/>
            <person name="Nolan M."/>
            <person name="Ohm R."/>
            <person name="Pangilinan J."/>
            <person name="Park H.-J."/>
            <person name="Ramirez L."/>
            <person name="Alfaro M."/>
            <person name="Sun H."/>
            <person name="Tritt A."/>
            <person name="Yoshinaga Y."/>
            <person name="Zwiers L.-H."/>
            <person name="Turgeon B."/>
            <person name="Goodwin S."/>
            <person name="Spatafora J."/>
            <person name="Crous P."/>
            <person name="Grigoriev I."/>
        </authorList>
    </citation>
    <scope>NUCLEOTIDE SEQUENCE</scope>
    <source>
        <strain evidence="8">CBS 133067</strain>
    </source>
</reference>
<proteinExistence type="predicted"/>
<dbReference type="InterPro" id="IPR050815">
    <property type="entry name" value="TF_fung"/>
</dbReference>
<keyword evidence="4" id="KW-0804">Transcription</keyword>
<comment type="caution">
    <text evidence="8">The sequence shown here is derived from an EMBL/GenBank/DDBJ whole genome shotgun (WGS) entry which is preliminary data.</text>
</comment>
<evidence type="ECO:0000313" key="9">
    <source>
        <dbReference type="Proteomes" id="UP000799772"/>
    </source>
</evidence>
<evidence type="ECO:0000256" key="3">
    <source>
        <dbReference type="ARBA" id="ARBA00023015"/>
    </source>
</evidence>
<dbReference type="CDD" id="cd12148">
    <property type="entry name" value="fungal_TF_MHR"/>
    <property type="match status" value="1"/>
</dbReference>
<organism evidence="8 9">
    <name type="scientific">Rhizodiscina lignyota</name>
    <dbReference type="NCBI Taxonomy" id="1504668"/>
    <lineage>
        <taxon>Eukaryota</taxon>
        <taxon>Fungi</taxon>
        <taxon>Dikarya</taxon>
        <taxon>Ascomycota</taxon>
        <taxon>Pezizomycotina</taxon>
        <taxon>Dothideomycetes</taxon>
        <taxon>Pleosporomycetidae</taxon>
        <taxon>Aulographales</taxon>
        <taxon>Rhizodiscinaceae</taxon>
        <taxon>Rhizodiscina</taxon>
    </lineage>
</organism>
<evidence type="ECO:0000256" key="4">
    <source>
        <dbReference type="ARBA" id="ARBA00023163"/>
    </source>
</evidence>
<evidence type="ECO:0000259" key="7">
    <source>
        <dbReference type="PROSITE" id="PS50048"/>
    </source>
</evidence>
<dbReference type="PROSITE" id="PS50048">
    <property type="entry name" value="ZN2_CY6_FUNGAL_2"/>
    <property type="match status" value="1"/>
</dbReference>
<keyword evidence="5" id="KW-0539">Nucleus</keyword>
<gene>
    <name evidence="8" type="ORF">NA57DRAFT_45245</name>
</gene>
<dbReference type="Gene3D" id="4.10.240.10">
    <property type="entry name" value="Zn(2)-C6 fungal-type DNA-binding domain"/>
    <property type="match status" value="1"/>
</dbReference>
<dbReference type="GO" id="GO:0005634">
    <property type="term" value="C:nucleus"/>
    <property type="evidence" value="ECO:0007669"/>
    <property type="project" value="UniProtKB-SubCell"/>
</dbReference>
<dbReference type="InterPro" id="IPR036864">
    <property type="entry name" value="Zn2-C6_fun-type_DNA-bd_sf"/>
</dbReference>
<keyword evidence="9" id="KW-1185">Reference proteome</keyword>
<evidence type="ECO:0000256" key="6">
    <source>
        <dbReference type="SAM" id="MobiDB-lite"/>
    </source>
</evidence>
<dbReference type="Pfam" id="PF00172">
    <property type="entry name" value="Zn_clus"/>
    <property type="match status" value="1"/>
</dbReference>
<dbReference type="GO" id="GO:0003677">
    <property type="term" value="F:DNA binding"/>
    <property type="evidence" value="ECO:0007669"/>
    <property type="project" value="InterPro"/>
</dbReference>
<feature type="domain" description="Zn(2)-C6 fungal-type" evidence="7">
    <location>
        <begin position="6"/>
        <end position="53"/>
    </location>
</feature>
<dbReference type="InterPro" id="IPR001138">
    <property type="entry name" value="Zn2Cys6_DnaBD"/>
</dbReference>
<dbReference type="AlphaFoldDB" id="A0A9P4I8Z6"/>
<comment type="subcellular location">
    <subcellularLocation>
        <location evidence="1">Nucleus</location>
    </subcellularLocation>
</comment>
<evidence type="ECO:0000256" key="5">
    <source>
        <dbReference type="ARBA" id="ARBA00023242"/>
    </source>
</evidence>
<dbReference type="GO" id="GO:0008270">
    <property type="term" value="F:zinc ion binding"/>
    <property type="evidence" value="ECO:0007669"/>
    <property type="project" value="InterPro"/>
</dbReference>
<evidence type="ECO:0000313" key="8">
    <source>
        <dbReference type="EMBL" id="KAF2095093.1"/>
    </source>
</evidence>
<dbReference type="PANTHER" id="PTHR47338">
    <property type="entry name" value="ZN(II)2CYS6 TRANSCRIPTION FACTOR (EUROFUNG)-RELATED"/>
    <property type="match status" value="1"/>
</dbReference>
<dbReference type="SMART" id="SM00066">
    <property type="entry name" value="GAL4"/>
    <property type="match status" value="1"/>
</dbReference>
<keyword evidence="3" id="KW-0805">Transcription regulation</keyword>
<dbReference type="GO" id="GO:0000981">
    <property type="term" value="F:DNA-binding transcription factor activity, RNA polymerase II-specific"/>
    <property type="evidence" value="ECO:0007669"/>
    <property type="project" value="InterPro"/>
</dbReference>
<dbReference type="InterPro" id="IPR007219">
    <property type="entry name" value="XnlR_reg_dom"/>
</dbReference>
<evidence type="ECO:0000256" key="2">
    <source>
        <dbReference type="ARBA" id="ARBA00022723"/>
    </source>
</evidence>
<dbReference type="OrthoDB" id="3862662at2759"/>
<dbReference type="SUPFAM" id="SSF57701">
    <property type="entry name" value="Zn2/Cys6 DNA-binding domain"/>
    <property type="match status" value="1"/>
</dbReference>
<name>A0A9P4I8Z6_9PEZI</name>
<accession>A0A9P4I8Z6</accession>
<dbReference type="EMBL" id="ML978132">
    <property type="protein sequence ID" value="KAF2095093.1"/>
    <property type="molecule type" value="Genomic_DNA"/>
</dbReference>
<dbReference type="Pfam" id="PF04082">
    <property type="entry name" value="Fungal_trans"/>
    <property type="match status" value="1"/>
</dbReference>
<evidence type="ECO:0000256" key="1">
    <source>
        <dbReference type="ARBA" id="ARBA00004123"/>
    </source>
</evidence>
<protein>
    <recommendedName>
        <fullName evidence="7">Zn(2)-C6 fungal-type domain-containing protein</fullName>
    </recommendedName>
</protein>
<dbReference type="GO" id="GO:0006351">
    <property type="term" value="P:DNA-templated transcription"/>
    <property type="evidence" value="ECO:0007669"/>
    <property type="project" value="InterPro"/>
</dbReference>
<feature type="region of interest" description="Disordered" evidence="6">
    <location>
        <begin position="61"/>
        <end position="96"/>
    </location>
</feature>
<dbReference type="PANTHER" id="PTHR47338:SF20">
    <property type="entry name" value="ZN(II)2CYS6 TRANSCRIPTION FACTOR (EUROFUNG)"/>
    <property type="match status" value="1"/>
</dbReference>
<sequence length="491" mass="55259">MAAIQVCESCRKRKRKCDKAKPSCSHCTRYDYHNAISIKSRLTRQRLRLKCTYLSWPYDRTGEKRSKSGSPSELSIVQEDGLTRRSDRPSASPKQYRDLDHEVTAELLNTIRCSGGAWDISSTYFMNVHGWLPIIFKPRFFSRLATLNEDTNPNFCLLILAMRLVTQDANESIASRFSLYHIVKSLATLTETSPSLDAVQARLLIAIFEMGRGLFPAANISIGAVASMAMSIGLQDKIKETLRDAVDWTYLEERKRAWWAIFIVDRYTGLRTKLGVFVAAEPSLDYYLPTFDGAWESQDFTDCHDFKVSTPFHIRIGPFARAAQASVLLGRALRNLYDPSSDESLNLSEYCSILRALRALNEIIPQEEIETCYLYCGSIGMVASALMILSNQNPYMDLSPGTSPDELSQSVSSPEEAASGAIRVAHEITDNKDTISIAALCPFVPDSLSQAAFVQLRLFQDTRDERYWKNLSALEDSLNSFSVRWKAAGMY</sequence>
<dbReference type="CDD" id="cd00067">
    <property type="entry name" value="GAL4"/>
    <property type="match status" value="1"/>
</dbReference>